<dbReference type="PROSITE" id="PS01124">
    <property type="entry name" value="HTH_ARAC_FAMILY_2"/>
    <property type="match status" value="1"/>
</dbReference>
<evidence type="ECO:0000256" key="5">
    <source>
        <dbReference type="ARBA" id="ARBA00037345"/>
    </source>
</evidence>
<evidence type="ECO:0000256" key="3">
    <source>
        <dbReference type="ARBA" id="ARBA00023125"/>
    </source>
</evidence>
<organism evidence="7 8">
    <name type="scientific">Pseudomonas fluorescens</name>
    <dbReference type="NCBI Taxonomy" id="294"/>
    <lineage>
        <taxon>Bacteria</taxon>
        <taxon>Pseudomonadati</taxon>
        <taxon>Pseudomonadota</taxon>
        <taxon>Gammaproteobacteria</taxon>
        <taxon>Pseudomonadales</taxon>
        <taxon>Pseudomonadaceae</taxon>
        <taxon>Pseudomonas</taxon>
    </lineage>
</organism>
<dbReference type="PROSITE" id="PS00041">
    <property type="entry name" value="HTH_ARAC_FAMILY_1"/>
    <property type="match status" value="1"/>
</dbReference>
<evidence type="ECO:0000259" key="6">
    <source>
        <dbReference type="PROSITE" id="PS01124"/>
    </source>
</evidence>
<keyword evidence="4" id="KW-0804">Transcription</keyword>
<dbReference type="InterPro" id="IPR018062">
    <property type="entry name" value="HTH_AraC-typ_CS"/>
</dbReference>
<protein>
    <recommendedName>
        <fullName evidence="6">HTH araC/xylS-type domain-containing protein</fullName>
    </recommendedName>
</protein>
<accession>A0A5E7BCX1</accession>
<dbReference type="OrthoDB" id="6003540at2"/>
<dbReference type="PANTHER" id="PTHR46796:SF12">
    <property type="entry name" value="HTH-TYPE DNA-BINDING TRANSCRIPTIONAL ACTIVATOR EUTR"/>
    <property type="match status" value="1"/>
</dbReference>
<dbReference type="InterPro" id="IPR050204">
    <property type="entry name" value="AraC_XylS_family_regulators"/>
</dbReference>
<dbReference type="GO" id="GO:0005737">
    <property type="term" value="C:cytoplasm"/>
    <property type="evidence" value="ECO:0007669"/>
    <property type="project" value="UniProtKB-SubCell"/>
</dbReference>
<dbReference type="AlphaFoldDB" id="A0A5E7BCX1"/>
<evidence type="ECO:0000256" key="4">
    <source>
        <dbReference type="ARBA" id="ARBA00023163"/>
    </source>
</evidence>
<evidence type="ECO:0000313" key="8">
    <source>
        <dbReference type="Proteomes" id="UP000379480"/>
    </source>
</evidence>
<dbReference type="GO" id="GO:0009893">
    <property type="term" value="P:positive regulation of metabolic process"/>
    <property type="evidence" value="ECO:0007669"/>
    <property type="project" value="UniProtKB-ARBA"/>
</dbReference>
<keyword evidence="2" id="KW-0805">Transcription regulation</keyword>
<sequence>MAGICGPHLLKTSTPNRIRFHHSGNVLKSMSTTLGTIEYGTDVTVGIEDAEHLSSYSLTLPLTGEQYLSKNGCQVTSDPDHGIIVSPHENQELSIAGDCRKIQVVITRAAMRTSLEDMLQRTLETPLRFEPLMDAVNGSSASWWRMARYFIGELERSRELYDQTFFTRDIENSLIKGLILAQPNNYSAELRDVLGVKLPHYLIRAKQYIHENAREALHLEDIEVVSGVSRFKLFEGFRKYFGLSPMAYLKKYRLGAVRQEILEDNSARNISVIAMGWGFIHLGRFSSEYRKLFNETPSMTLQRNEARRNRSF</sequence>
<keyword evidence="3" id="KW-0238">DNA-binding</keyword>
<evidence type="ECO:0000256" key="1">
    <source>
        <dbReference type="ARBA" id="ARBA00004496"/>
    </source>
</evidence>
<dbReference type="Gene3D" id="1.10.10.60">
    <property type="entry name" value="Homeodomain-like"/>
    <property type="match status" value="1"/>
</dbReference>
<dbReference type="SMART" id="SM00342">
    <property type="entry name" value="HTH_ARAC"/>
    <property type="match status" value="1"/>
</dbReference>
<dbReference type="Pfam" id="PF12833">
    <property type="entry name" value="HTH_18"/>
    <property type="match status" value="1"/>
</dbReference>
<dbReference type="Proteomes" id="UP000379480">
    <property type="component" value="Unassembled WGS sequence"/>
</dbReference>
<proteinExistence type="predicted"/>
<evidence type="ECO:0000313" key="7">
    <source>
        <dbReference type="EMBL" id="VVN83273.1"/>
    </source>
</evidence>
<evidence type="ECO:0000256" key="2">
    <source>
        <dbReference type="ARBA" id="ARBA00023015"/>
    </source>
</evidence>
<comment type="subcellular location">
    <subcellularLocation>
        <location evidence="1">Cytoplasm</location>
    </subcellularLocation>
</comment>
<dbReference type="GO" id="GO:0043565">
    <property type="term" value="F:sequence-specific DNA binding"/>
    <property type="evidence" value="ECO:0007669"/>
    <property type="project" value="InterPro"/>
</dbReference>
<dbReference type="InterPro" id="IPR035418">
    <property type="entry name" value="AraC-bd_2"/>
</dbReference>
<dbReference type="InterPro" id="IPR018060">
    <property type="entry name" value="HTH_AraC"/>
</dbReference>
<dbReference type="SUPFAM" id="SSF46689">
    <property type="entry name" value="Homeodomain-like"/>
    <property type="match status" value="1"/>
</dbReference>
<dbReference type="InterPro" id="IPR009057">
    <property type="entry name" value="Homeodomain-like_sf"/>
</dbReference>
<dbReference type="GO" id="GO:0003700">
    <property type="term" value="F:DNA-binding transcription factor activity"/>
    <property type="evidence" value="ECO:0007669"/>
    <property type="project" value="InterPro"/>
</dbReference>
<gene>
    <name evidence="7" type="ORF">PS723_01262</name>
</gene>
<dbReference type="Pfam" id="PF14525">
    <property type="entry name" value="AraC_binding_2"/>
    <property type="match status" value="1"/>
</dbReference>
<feature type="domain" description="HTH araC/xylS-type" evidence="6">
    <location>
        <begin position="203"/>
        <end position="303"/>
    </location>
</feature>
<comment type="function">
    <text evidence="5">Regulatory protein of the TOL plasmid xyl operons. XylS activates the xylXYZLTEGFJQKIH operon required for the degradation of toluene, m-xylene and p-xylene.</text>
</comment>
<dbReference type="EMBL" id="CABVHY010000005">
    <property type="protein sequence ID" value="VVN83273.1"/>
    <property type="molecule type" value="Genomic_DNA"/>
</dbReference>
<reference evidence="7 8" key="1">
    <citation type="submission" date="2019-09" db="EMBL/GenBank/DDBJ databases">
        <authorList>
            <person name="Chandra G."/>
            <person name="Truman W A."/>
        </authorList>
    </citation>
    <scope>NUCLEOTIDE SEQUENCE [LARGE SCALE GENOMIC DNA]</scope>
    <source>
        <strain evidence="7">PS723</strain>
    </source>
</reference>
<name>A0A5E7BCX1_PSEFL</name>
<dbReference type="PANTHER" id="PTHR46796">
    <property type="entry name" value="HTH-TYPE TRANSCRIPTIONAL ACTIVATOR RHAS-RELATED"/>
    <property type="match status" value="1"/>
</dbReference>